<keyword evidence="3" id="KW-1185">Reference proteome</keyword>
<dbReference type="OrthoDB" id="2945487at2"/>
<feature type="transmembrane region" description="Helical" evidence="1">
    <location>
        <begin position="6"/>
        <end position="24"/>
    </location>
</feature>
<name>A0A1I4JMJ1_9BACI</name>
<dbReference type="RefSeq" id="WP_090925785.1">
    <property type="nucleotide sequence ID" value="NZ_FOTY01000003.1"/>
</dbReference>
<dbReference type="AlphaFoldDB" id="A0A1I4JMJ1"/>
<feature type="transmembrane region" description="Helical" evidence="1">
    <location>
        <begin position="149"/>
        <end position="167"/>
    </location>
</feature>
<reference evidence="2 3" key="1">
    <citation type="submission" date="2016-10" db="EMBL/GenBank/DDBJ databases">
        <authorList>
            <person name="de Groot N.N."/>
        </authorList>
    </citation>
    <scope>NUCLEOTIDE SEQUENCE [LARGE SCALE GENOMIC DNA]</scope>
    <source>
        <strain evidence="2 3">CGMCC 1.6134</strain>
    </source>
</reference>
<keyword evidence="1" id="KW-0472">Membrane</keyword>
<dbReference type="Proteomes" id="UP000199668">
    <property type="component" value="Unassembled WGS sequence"/>
</dbReference>
<protein>
    <submittedName>
        <fullName evidence="2">Uncharacterized protein</fullName>
    </submittedName>
</protein>
<feature type="transmembrane region" description="Helical" evidence="1">
    <location>
        <begin position="59"/>
        <end position="82"/>
    </location>
</feature>
<dbReference type="STRING" id="266892.SAMN04488054_103236"/>
<accession>A0A1I4JMJ1</accession>
<organism evidence="2 3">
    <name type="scientific">Salibacterium qingdaonense</name>
    <dbReference type="NCBI Taxonomy" id="266892"/>
    <lineage>
        <taxon>Bacteria</taxon>
        <taxon>Bacillati</taxon>
        <taxon>Bacillota</taxon>
        <taxon>Bacilli</taxon>
        <taxon>Bacillales</taxon>
        <taxon>Bacillaceae</taxon>
    </lineage>
</organism>
<feature type="transmembrane region" description="Helical" evidence="1">
    <location>
        <begin position="94"/>
        <end position="111"/>
    </location>
</feature>
<keyword evidence="1" id="KW-0812">Transmembrane</keyword>
<evidence type="ECO:0000313" key="2">
    <source>
        <dbReference type="EMBL" id="SFL67433.1"/>
    </source>
</evidence>
<sequence>MFISLLELTMVGMAFGAAAMYNLHHQKRITMLIFLLFVCTFYIGLLIAGFSWLQAAEAAFLFDLLRFLTAASAAVFGCMFYLPYYGFFHARSGYLWLALTLLFLYTGWHAGHWASSFVTGMLLMFLFAAAYVAGNTVQSILHFKMRGRFFVPYIPFAGLLFFSLIMLL</sequence>
<feature type="transmembrane region" description="Helical" evidence="1">
    <location>
        <begin position="31"/>
        <end position="53"/>
    </location>
</feature>
<evidence type="ECO:0000256" key="1">
    <source>
        <dbReference type="SAM" id="Phobius"/>
    </source>
</evidence>
<gene>
    <name evidence="2" type="ORF">SAMN04488054_103236</name>
</gene>
<keyword evidence="1" id="KW-1133">Transmembrane helix</keyword>
<dbReference type="EMBL" id="FOTY01000003">
    <property type="protein sequence ID" value="SFL67433.1"/>
    <property type="molecule type" value="Genomic_DNA"/>
</dbReference>
<feature type="transmembrane region" description="Helical" evidence="1">
    <location>
        <begin position="117"/>
        <end position="137"/>
    </location>
</feature>
<proteinExistence type="predicted"/>
<evidence type="ECO:0000313" key="3">
    <source>
        <dbReference type="Proteomes" id="UP000199668"/>
    </source>
</evidence>